<evidence type="ECO:0000256" key="5">
    <source>
        <dbReference type="ARBA" id="ARBA00034531"/>
    </source>
</evidence>
<dbReference type="PROSITE" id="PS51459">
    <property type="entry name" value="FIDO"/>
    <property type="match status" value="1"/>
</dbReference>
<dbReference type="EC" id="2.7.7.108" evidence="5"/>
<dbReference type="GO" id="GO:0005524">
    <property type="term" value="F:ATP binding"/>
    <property type="evidence" value="ECO:0007669"/>
    <property type="project" value="UniProtKB-KW"/>
</dbReference>
<evidence type="ECO:0000256" key="1">
    <source>
        <dbReference type="ARBA" id="ARBA00022679"/>
    </source>
</evidence>
<accession>A0A0F0M2Z5</accession>
<dbReference type="PANTHER" id="PTHR39560:SF1">
    <property type="entry name" value="PROTEIN ADENYLYLTRANSFERASE FIC-RELATED"/>
    <property type="match status" value="1"/>
</dbReference>
<sequence>MVDRFDTWESYFYPETIDPLTGNGTLRNLLDERHPAELARREYVRTNVRAQQIEGGAVAIAKTYDGSHLRAIHRHLFQDVYAWAGEYRTVNMSKGVGRGFGDVKTGEVDRYLSDVHQLVSSTDWRRLDRGDFIAHSSTVFAYVNQAHPFREGNGRTSKLFMQHVAEQSRFAFDYARVTPEVWNQGSALSGPDLYSYAPDPRSLVPVFDAITVDRRQGQTGGLDDPTRGRSALRASYPQAATDATRSTPPAGGIQGRGSAPYTPGARYGNDLGEGR</sequence>
<evidence type="ECO:0000256" key="6">
    <source>
        <dbReference type="ARBA" id="ARBA00047939"/>
    </source>
</evidence>
<evidence type="ECO:0000256" key="3">
    <source>
        <dbReference type="ARBA" id="ARBA00022741"/>
    </source>
</evidence>
<keyword evidence="4" id="KW-0067">ATP-binding</keyword>
<evidence type="ECO:0000256" key="4">
    <source>
        <dbReference type="ARBA" id="ARBA00022840"/>
    </source>
</evidence>
<dbReference type="Proteomes" id="UP000033451">
    <property type="component" value="Unassembled WGS sequence"/>
</dbReference>
<evidence type="ECO:0000313" key="10">
    <source>
        <dbReference type="EMBL" id="KJL40896.1"/>
    </source>
</evidence>
<evidence type="ECO:0000259" key="9">
    <source>
        <dbReference type="PROSITE" id="PS51459"/>
    </source>
</evidence>
<name>A0A0F0M2Z5_9MICO</name>
<dbReference type="EMBL" id="JYIY01000052">
    <property type="protein sequence ID" value="KJL40896.1"/>
    <property type="molecule type" value="Genomic_DNA"/>
</dbReference>
<dbReference type="OrthoDB" id="9813719at2"/>
<dbReference type="InterPro" id="IPR036597">
    <property type="entry name" value="Fido-like_dom_sf"/>
</dbReference>
<dbReference type="AlphaFoldDB" id="A0A0F0M2Z5"/>
<dbReference type="GO" id="GO:0051302">
    <property type="term" value="P:regulation of cell division"/>
    <property type="evidence" value="ECO:0007669"/>
    <property type="project" value="TreeGrafter"/>
</dbReference>
<dbReference type="GO" id="GO:0070733">
    <property type="term" value="F:AMPylase activity"/>
    <property type="evidence" value="ECO:0007669"/>
    <property type="project" value="UniProtKB-EC"/>
</dbReference>
<protein>
    <recommendedName>
        <fullName evidence="5">protein adenylyltransferase</fullName>
        <ecNumber evidence="5">2.7.7.108</ecNumber>
    </recommendedName>
</protein>
<dbReference type="PANTHER" id="PTHR39560">
    <property type="entry name" value="PROTEIN ADENYLYLTRANSFERASE FIC-RELATED"/>
    <property type="match status" value="1"/>
</dbReference>
<dbReference type="STRING" id="400772.RR49_00399"/>
<evidence type="ECO:0000256" key="8">
    <source>
        <dbReference type="SAM" id="MobiDB-lite"/>
    </source>
</evidence>
<feature type="region of interest" description="Disordered" evidence="8">
    <location>
        <begin position="215"/>
        <end position="275"/>
    </location>
</feature>
<dbReference type="InterPro" id="IPR003812">
    <property type="entry name" value="Fido"/>
</dbReference>
<dbReference type="PATRIC" id="fig|400772.4.peg.429"/>
<keyword evidence="1 10" id="KW-0808">Transferase</keyword>
<comment type="catalytic activity">
    <reaction evidence="7">
        <text>L-tyrosyl-[protein] + ATP = O-(5'-adenylyl)-L-tyrosyl-[protein] + diphosphate</text>
        <dbReference type="Rhea" id="RHEA:54288"/>
        <dbReference type="Rhea" id="RHEA-COMP:10136"/>
        <dbReference type="Rhea" id="RHEA-COMP:13846"/>
        <dbReference type="ChEBI" id="CHEBI:30616"/>
        <dbReference type="ChEBI" id="CHEBI:33019"/>
        <dbReference type="ChEBI" id="CHEBI:46858"/>
        <dbReference type="ChEBI" id="CHEBI:83624"/>
        <dbReference type="EC" id="2.7.7.108"/>
    </reaction>
</comment>
<evidence type="ECO:0000256" key="2">
    <source>
        <dbReference type="ARBA" id="ARBA00022695"/>
    </source>
</evidence>
<evidence type="ECO:0000313" key="11">
    <source>
        <dbReference type="Proteomes" id="UP000033451"/>
    </source>
</evidence>
<organism evidence="10 11">
    <name type="scientific">Microbacterium ginsengisoli</name>
    <dbReference type="NCBI Taxonomy" id="400772"/>
    <lineage>
        <taxon>Bacteria</taxon>
        <taxon>Bacillati</taxon>
        <taxon>Actinomycetota</taxon>
        <taxon>Actinomycetes</taxon>
        <taxon>Micrococcales</taxon>
        <taxon>Microbacteriaceae</taxon>
        <taxon>Microbacterium</taxon>
    </lineage>
</organism>
<keyword evidence="11" id="KW-1185">Reference proteome</keyword>
<comment type="caution">
    <text evidence="10">The sequence shown here is derived from an EMBL/GenBank/DDBJ whole genome shotgun (WGS) entry which is preliminary data.</text>
</comment>
<dbReference type="Pfam" id="PF02661">
    <property type="entry name" value="Fic"/>
    <property type="match status" value="1"/>
</dbReference>
<feature type="domain" description="Fido" evidence="9">
    <location>
        <begin position="64"/>
        <end position="209"/>
    </location>
</feature>
<dbReference type="SUPFAM" id="SSF140931">
    <property type="entry name" value="Fic-like"/>
    <property type="match status" value="1"/>
</dbReference>
<keyword evidence="3" id="KW-0547">Nucleotide-binding</keyword>
<dbReference type="Gene3D" id="1.10.3290.10">
    <property type="entry name" value="Fido-like domain"/>
    <property type="match status" value="1"/>
</dbReference>
<gene>
    <name evidence="10" type="primary">vbhT</name>
    <name evidence="10" type="ORF">RR49_00399</name>
</gene>
<keyword evidence="2 10" id="KW-0548">Nucleotidyltransferase</keyword>
<evidence type="ECO:0000256" key="7">
    <source>
        <dbReference type="ARBA" id="ARBA00048696"/>
    </source>
</evidence>
<comment type="catalytic activity">
    <reaction evidence="6">
        <text>L-threonyl-[protein] + ATP = 3-O-(5'-adenylyl)-L-threonyl-[protein] + diphosphate</text>
        <dbReference type="Rhea" id="RHEA:54292"/>
        <dbReference type="Rhea" id="RHEA-COMP:11060"/>
        <dbReference type="Rhea" id="RHEA-COMP:13847"/>
        <dbReference type="ChEBI" id="CHEBI:30013"/>
        <dbReference type="ChEBI" id="CHEBI:30616"/>
        <dbReference type="ChEBI" id="CHEBI:33019"/>
        <dbReference type="ChEBI" id="CHEBI:138113"/>
        <dbReference type="EC" id="2.7.7.108"/>
    </reaction>
</comment>
<reference evidence="10 11" key="1">
    <citation type="submission" date="2015-02" db="EMBL/GenBank/DDBJ databases">
        <title>Draft genome sequences of ten Microbacterium spp. with emphasis on heavy metal contaminated environments.</title>
        <authorList>
            <person name="Corretto E."/>
        </authorList>
    </citation>
    <scope>NUCLEOTIDE SEQUENCE [LARGE SCALE GENOMIC DNA]</scope>
    <source>
        <strain evidence="10 11">DSM 18659</strain>
    </source>
</reference>
<proteinExistence type="predicted"/>